<dbReference type="EMBL" id="CP015230">
    <property type="protein sequence ID" value="ANP40612.1"/>
    <property type="molecule type" value="Genomic_DNA"/>
</dbReference>
<evidence type="ECO:0000256" key="10">
    <source>
        <dbReference type="ARBA" id="ARBA00023157"/>
    </source>
</evidence>
<evidence type="ECO:0000256" key="6">
    <source>
        <dbReference type="ARBA" id="ARBA00022982"/>
    </source>
</evidence>
<keyword evidence="9 16" id="KW-0472">Membrane</keyword>
<keyword evidence="6" id="KW-0249">Electron transport</keyword>
<dbReference type="GO" id="GO:0015035">
    <property type="term" value="F:protein-disulfide reductase activity"/>
    <property type="evidence" value="ECO:0007669"/>
    <property type="project" value="InterPro"/>
</dbReference>
<dbReference type="InterPro" id="IPR023380">
    <property type="entry name" value="DsbB-like_sf"/>
</dbReference>
<dbReference type="Pfam" id="PF02600">
    <property type="entry name" value="DsbB"/>
    <property type="match status" value="1"/>
</dbReference>
<evidence type="ECO:0000256" key="1">
    <source>
        <dbReference type="ARBA" id="ARBA00004429"/>
    </source>
</evidence>
<comment type="function">
    <text evidence="12">Required for disulfide bond formation in some proteins. Part of a redox system composed of DsbI and DsbL that mediates formation of an essential disulfide bond in AssT.</text>
</comment>
<dbReference type="GeneID" id="28249674"/>
<dbReference type="STRING" id="1265309.K529_007540"/>
<keyword evidence="7 16" id="KW-1133">Transmembrane helix</keyword>
<keyword evidence="8" id="KW-0560">Oxidoreductase</keyword>
<accession>A0A1B1A227</accession>
<keyword evidence="5 16" id="KW-0812">Transmembrane</keyword>
<organism evidence="17 18">
    <name type="scientific">Tritonibacter mobilis F1926</name>
    <dbReference type="NCBI Taxonomy" id="1265309"/>
    <lineage>
        <taxon>Bacteria</taxon>
        <taxon>Pseudomonadati</taxon>
        <taxon>Pseudomonadota</taxon>
        <taxon>Alphaproteobacteria</taxon>
        <taxon>Rhodobacterales</taxon>
        <taxon>Paracoccaceae</taxon>
        <taxon>Tritonibacter</taxon>
    </lineage>
</organism>
<dbReference type="GO" id="GO:0006457">
    <property type="term" value="P:protein folding"/>
    <property type="evidence" value="ECO:0007669"/>
    <property type="project" value="InterPro"/>
</dbReference>
<dbReference type="SUPFAM" id="SSF158442">
    <property type="entry name" value="DsbB-like"/>
    <property type="match status" value="1"/>
</dbReference>
<keyword evidence="2" id="KW-0813">Transport</keyword>
<evidence type="ECO:0000256" key="16">
    <source>
        <dbReference type="SAM" id="Phobius"/>
    </source>
</evidence>
<evidence type="ECO:0000256" key="5">
    <source>
        <dbReference type="ARBA" id="ARBA00022692"/>
    </source>
</evidence>
<proteinExistence type="inferred from homology"/>
<feature type="transmembrane region" description="Helical" evidence="16">
    <location>
        <begin position="131"/>
        <end position="149"/>
    </location>
</feature>
<keyword evidence="10" id="KW-1015">Disulfide bond</keyword>
<evidence type="ECO:0000256" key="13">
    <source>
        <dbReference type="ARBA" id="ARBA00038060"/>
    </source>
</evidence>
<dbReference type="Proteomes" id="UP000013243">
    <property type="component" value="Chromosome"/>
</dbReference>
<dbReference type="InterPro" id="IPR003752">
    <property type="entry name" value="DiS_bond_form_DsbB/BdbC"/>
</dbReference>
<dbReference type="InterPro" id="IPR024199">
    <property type="entry name" value="Uncharacterised_DsbB"/>
</dbReference>
<dbReference type="AlphaFoldDB" id="A0A1B1A227"/>
<dbReference type="Gene3D" id="1.20.1550.10">
    <property type="entry name" value="DsbB-like"/>
    <property type="match status" value="1"/>
</dbReference>
<evidence type="ECO:0000256" key="9">
    <source>
        <dbReference type="ARBA" id="ARBA00023136"/>
    </source>
</evidence>
<protein>
    <recommendedName>
        <fullName evidence="15">Putative protein-disulfide oxidoreductase DsbI</fullName>
    </recommendedName>
</protein>
<feature type="transmembrane region" description="Helical" evidence="16">
    <location>
        <begin position="46"/>
        <end position="65"/>
    </location>
</feature>
<evidence type="ECO:0000256" key="4">
    <source>
        <dbReference type="ARBA" id="ARBA00022519"/>
    </source>
</evidence>
<sequence>MTFSRFLILLAAGGSAALLLGAFGFQYIGELAPCKLCIWQRYPHGAAVGIGILAVLIPGAILPYLGALAALTTSAIGAFHAGVEQGWWEGPTTCTSGAIDNLSADELMSQIMSAPLVRCDDIPWEMFGLSMAGWNAVISFGLAALWFAAARHAR</sequence>
<keyword evidence="3" id="KW-1003">Cell membrane</keyword>
<dbReference type="RefSeq" id="WP_005635519.1">
    <property type="nucleotide sequence ID" value="NZ_CP015230.1"/>
</dbReference>
<evidence type="ECO:0000256" key="2">
    <source>
        <dbReference type="ARBA" id="ARBA00022448"/>
    </source>
</evidence>
<dbReference type="InterPro" id="IPR050183">
    <property type="entry name" value="DsbB"/>
</dbReference>
<evidence type="ECO:0000256" key="8">
    <source>
        <dbReference type="ARBA" id="ARBA00023002"/>
    </source>
</evidence>
<dbReference type="PANTHER" id="PTHR36570">
    <property type="entry name" value="DISULFIDE BOND FORMATION PROTEIN B"/>
    <property type="match status" value="1"/>
</dbReference>
<comment type="subcellular location">
    <subcellularLocation>
        <location evidence="1">Cell inner membrane</location>
        <topology evidence="1">Multi-pass membrane protein</topology>
    </subcellularLocation>
</comment>
<gene>
    <name evidence="17" type="ORF">K529_007540</name>
</gene>
<evidence type="ECO:0000313" key="17">
    <source>
        <dbReference type="EMBL" id="ANP40612.1"/>
    </source>
</evidence>
<evidence type="ECO:0000256" key="14">
    <source>
        <dbReference type="ARBA" id="ARBA00038526"/>
    </source>
</evidence>
<dbReference type="OrthoDB" id="9808637at2"/>
<evidence type="ECO:0000256" key="3">
    <source>
        <dbReference type="ARBA" id="ARBA00022475"/>
    </source>
</evidence>
<evidence type="ECO:0000256" key="15">
    <source>
        <dbReference type="ARBA" id="ARBA00039389"/>
    </source>
</evidence>
<feature type="transmembrane region" description="Helical" evidence="16">
    <location>
        <begin position="6"/>
        <end position="25"/>
    </location>
</feature>
<evidence type="ECO:0000256" key="11">
    <source>
        <dbReference type="ARBA" id="ARBA00023284"/>
    </source>
</evidence>
<dbReference type="GO" id="GO:0005886">
    <property type="term" value="C:plasma membrane"/>
    <property type="evidence" value="ECO:0007669"/>
    <property type="project" value="UniProtKB-SubCell"/>
</dbReference>
<comment type="similarity">
    <text evidence="13">Belongs to the DsbB family. DsbI subfamily.</text>
</comment>
<evidence type="ECO:0000256" key="7">
    <source>
        <dbReference type="ARBA" id="ARBA00022989"/>
    </source>
</evidence>
<evidence type="ECO:0000313" key="18">
    <source>
        <dbReference type="Proteomes" id="UP000013243"/>
    </source>
</evidence>
<name>A0A1B1A227_9RHOB</name>
<evidence type="ECO:0000256" key="12">
    <source>
        <dbReference type="ARBA" id="ARBA00037310"/>
    </source>
</evidence>
<comment type="subunit">
    <text evidence="14">Interacts with DsbL.</text>
</comment>
<dbReference type="KEGG" id="rmb:K529_007540"/>
<dbReference type="PIRSF" id="PIRSF033913">
    <property type="entry name" value="S-S_format_DsbB"/>
    <property type="match status" value="1"/>
</dbReference>
<dbReference type="PANTHER" id="PTHR36570:SF1">
    <property type="entry name" value="PROTEIN-DISULFIDE OXIDOREDUCTASE DSBI"/>
    <property type="match status" value="1"/>
</dbReference>
<reference evidence="17 18" key="1">
    <citation type="journal article" date="2016" name="ISME J.">
        <title>Global occurrence and heterogeneity of the Roseobacter-clade species Ruegeria mobilis.</title>
        <authorList>
            <person name="Sonnenschein E."/>
            <person name="Gram L."/>
        </authorList>
    </citation>
    <scope>NUCLEOTIDE SEQUENCE [LARGE SCALE GENOMIC DNA]</scope>
    <source>
        <strain evidence="17 18">F1926</strain>
    </source>
</reference>
<keyword evidence="11" id="KW-0676">Redox-active center</keyword>
<keyword evidence="4" id="KW-0997">Cell inner membrane</keyword>